<dbReference type="OrthoDB" id="517356at2"/>
<proteinExistence type="inferred from homology"/>
<feature type="binding site" evidence="8">
    <location>
        <position position="36"/>
    </location>
    <ligand>
        <name>Mg(2+)</name>
        <dbReference type="ChEBI" id="CHEBI:18420"/>
    </ligand>
</feature>
<gene>
    <name evidence="8" type="primary">acpS</name>
    <name evidence="11" type="ORF">CIK66_15910</name>
</gene>
<evidence type="ECO:0000256" key="5">
    <source>
        <dbReference type="ARBA" id="ARBA00022842"/>
    </source>
</evidence>
<keyword evidence="4 8" id="KW-0276">Fatty acid metabolism</keyword>
<comment type="caution">
    <text evidence="11">The sequence shown here is derived from an EMBL/GenBank/DDBJ whole genome shotgun (WGS) entry which is preliminary data.</text>
</comment>
<keyword evidence="6 8" id="KW-0443">Lipid metabolism</keyword>
<evidence type="ECO:0000256" key="6">
    <source>
        <dbReference type="ARBA" id="ARBA00023098"/>
    </source>
</evidence>
<comment type="catalytic activity">
    <reaction evidence="8">
        <text>apo-[ACP] + CoA = holo-[ACP] + adenosine 3',5'-bisphosphate + H(+)</text>
        <dbReference type="Rhea" id="RHEA:12068"/>
        <dbReference type="Rhea" id="RHEA-COMP:9685"/>
        <dbReference type="Rhea" id="RHEA-COMP:9690"/>
        <dbReference type="ChEBI" id="CHEBI:15378"/>
        <dbReference type="ChEBI" id="CHEBI:29999"/>
        <dbReference type="ChEBI" id="CHEBI:57287"/>
        <dbReference type="ChEBI" id="CHEBI:58343"/>
        <dbReference type="ChEBI" id="CHEBI:64479"/>
        <dbReference type="EC" id="2.7.8.7"/>
    </reaction>
</comment>
<comment type="similarity">
    <text evidence="8">Belongs to the P-Pant transferase superfamily. AcpS family.</text>
</comment>
<dbReference type="GO" id="GO:0000287">
    <property type="term" value="F:magnesium ion binding"/>
    <property type="evidence" value="ECO:0007669"/>
    <property type="project" value="UniProtKB-UniRule"/>
</dbReference>
<keyword evidence="5 8" id="KW-0460">Magnesium</keyword>
<dbReference type="GO" id="GO:0006633">
    <property type="term" value="P:fatty acid biosynthetic process"/>
    <property type="evidence" value="ECO:0007669"/>
    <property type="project" value="UniProtKB-UniRule"/>
</dbReference>
<organism evidence="11 12">
    <name type="scientific">Brachybacterium alimentarium</name>
    <dbReference type="NCBI Taxonomy" id="47845"/>
    <lineage>
        <taxon>Bacteria</taxon>
        <taxon>Bacillati</taxon>
        <taxon>Actinomycetota</taxon>
        <taxon>Actinomycetes</taxon>
        <taxon>Micrococcales</taxon>
        <taxon>Dermabacteraceae</taxon>
        <taxon>Brachybacterium</taxon>
    </lineage>
</organism>
<dbReference type="Proteomes" id="UP000218598">
    <property type="component" value="Unassembled WGS sequence"/>
</dbReference>
<dbReference type="EMBL" id="NRGR01000027">
    <property type="protein sequence ID" value="PCC38045.1"/>
    <property type="molecule type" value="Genomic_DNA"/>
</dbReference>
<dbReference type="InterPro" id="IPR008278">
    <property type="entry name" value="4-PPantetheinyl_Trfase_dom"/>
</dbReference>
<keyword evidence="12" id="KW-1185">Reference proteome</keyword>
<dbReference type="Gene3D" id="3.90.470.20">
    <property type="entry name" value="4'-phosphopantetheinyl transferase domain"/>
    <property type="match status" value="1"/>
</dbReference>
<name>A0A2A3YG25_9MICO</name>
<dbReference type="HAMAP" id="MF_00101">
    <property type="entry name" value="AcpS"/>
    <property type="match status" value="1"/>
</dbReference>
<reference evidence="11 12" key="1">
    <citation type="journal article" date="2017" name="Elife">
        <title>Extensive horizontal gene transfer in cheese-associated bacteria.</title>
        <authorList>
            <person name="Bonham K.S."/>
            <person name="Wolfe B.E."/>
            <person name="Dutton R.J."/>
        </authorList>
    </citation>
    <scope>NUCLEOTIDE SEQUENCE [LARGE SCALE GENOMIC DNA]</scope>
    <source>
        <strain evidence="11 12">341_9</strain>
    </source>
</reference>
<dbReference type="GO" id="GO:0008897">
    <property type="term" value="F:holo-[acyl-carrier-protein] synthase activity"/>
    <property type="evidence" value="ECO:0007669"/>
    <property type="project" value="UniProtKB-UniRule"/>
</dbReference>
<comment type="cofactor">
    <cofactor evidence="8">
        <name>Mg(2+)</name>
        <dbReference type="ChEBI" id="CHEBI:18420"/>
    </cofactor>
</comment>
<feature type="region of interest" description="Disordered" evidence="9">
    <location>
        <begin position="146"/>
        <end position="201"/>
    </location>
</feature>
<evidence type="ECO:0000259" key="10">
    <source>
        <dbReference type="Pfam" id="PF01648"/>
    </source>
</evidence>
<evidence type="ECO:0000256" key="9">
    <source>
        <dbReference type="SAM" id="MobiDB-lite"/>
    </source>
</evidence>
<protein>
    <recommendedName>
        <fullName evidence="8">Holo-[acyl-carrier-protein] synthase</fullName>
        <shortName evidence="8">Holo-ACP synthase</shortName>
        <ecNumber evidence="8">2.7.8.7</ecNumber>
    </recommendedName>
    <alternativeName>
        <fullName evidence="8">4'-phosphopantetheinyl transferase AcpS</fullName>
    </alternativeName>
</protein>
<feature type="region of interest" description="Disordered" evidence="9">
    <location>
        <begin position="1"/>
        <end position="23"/>
    </location>
</feature>
<dbReference type="RefSeq" id="WP_096197716.1">
    <property type="nucleotide sequence ID" value="NZ_BAAAIQ010000037.1"/>
</dbReference>
<keyword evidence="7 8" id="KW-0275">Fatty acid biosynthesis</keyword>
<dbReference type="EC" id="2.7.8.7" evidence="8"/>
<keyword evidence="1 8" id="KW-0444">Lipid biosynthesis</keyword>
<sequence length="201" mass="20481">MSSFPTATPMPGPDDDFGGRAFAPREDGTVVGVGIDVVEIPRLSAMLERTPALLARLFTPRERDLSDASRAARVAAKEAVGKALGAPGDFSWQDVTVERTTVRRPFLRLRGATLRAAEAAGVEHLHLSLSHDGHIATAIVVAERGAGTAGSSPTGLAGPGLRDATRAARPDATGSADGGSTDEGSADAGSADEGPADEGES</sequence>
<feature type="domain" description="4'-phosphopantetheinyl transferase" evidence="10">
    <location>
        <begin position="32"/>
        <end position="132"/>
    </location>
</feature>
<accession>A0A2A3YG25</accession>
<dbReference type="SUPFAM" id="SSF56214">
    <property type="entry name" value="4'-phosphopantetheinyl transferase"/>
    <property type="match status" value="1"/>
</dbReference>
<comment type="function">
    <text evidence="8">Transfers the 4'-phosphopantetheine moiety from coenzyme A to a Ser of acyl-carrier-protein.</text>
</comment>
<dbReference type="AlphaFoldDB" id="A0A2A3YG25"/>
<dbReference type="NCBIfam" id="NF000832">
    <property type="entry name" value="PRK00070.3-2"/>
    <property type="match status" value="1"/>
</dbReference>
<evidence type="ECO:0000256" key="2">
    <source>
        <dbReference type="ARBA" id="ARBA00022679"/>
    </source>
</evidence>
<evidence type="ECO:0000256" key="4">
    <source>
        <dbReference type="ARBA" id="ARBA00022832"/>
    </source>
</evidence>
<evidence type="ECO:0000256" key="7">
    <source>
        <dbReference type="ARBA" id="ARBA00023160"/>
    </source>
</evidence>
<keyword evidence="3 8" id="KW-0479">Metal-binding</keyword>
<evidence type="ECO:0000313" key="11">
    <source>
        <dbReference type="EMBL" id="PCC38045.1"/>
    </source>
</evidence>
<keyword evidence="8" id="KW-0963">Cytoplasm</keyword>
<dbReference type="InterPro" id="IPR037143">
    <property type="entry name" value="4-PPantetheinyl_Trfase_dom_sf"/>
</dbReference>
<dbReference type="InterPro" id="IPR004568">
    <property type="entry name" value="Ppantetheine-prot_Trfase_dom"/>
</dbReference>
<dbReference type="GO" id="GO:0005737">
    <property type="term" value="C:cytoplasm"/>
    <property type="evidence" value="ECO:0007669"/>
    <property type="project" value="UniProtKB-SubCell"/>
</dbReference>
<dbReference type="Pfam" id="PF01648">
    <property type="entry name" value="ACPS"/>
    <property type="match status" value="1"/>
</dbReference>
<evidence type="ECO:0000256" key="1">
    <source>
        <dbReference type="ARBA" id="ARBA00022516"/>
    </source>
</evidence>
<evidence type="ECO:0000256" key="3">
    <source>
        <dbReference type="ARBA" id="ARBA00022723"/>
    </source>
</evidence>
<dbReference type="InterPro" id="IPR002582">
    <property type="entry name" value="ACPS"/>
</dbReference>
<comment type="subcellular location">
    <subcellularLocation>
        <location evidence="8">Cytoplasm</location>
    </subcellularLocation>
</comment>
<evidence type="ECO:0000313" key="12">
    <source>
        <dbReference type="Proteomes" id="UP000218598"/>
    </source>
</evidence>
<dbReference type="NCBIfam" id="TIGR00556">
    <property type="entry name" value="pantethn_trn"/>
    <property type="match status" value="1"/>
</dbReference>
<keyword evidence="2 8" id="KW-0808">Transferase</keyword>
<feature type="binding site" evidence="8">
    <location>
        <position position="78"/>
    </location>
    <ligand>
        <name>Mg(2+)</name>
        <dbReference type="ChEBI" id="CHEBI:18420"/>
    </ligand>
</feature>
<evidence type="ECO:0000256" key="8">
    <source>
        <dbReference type="HAMAP-Rule" id="MF_00101"/>
    </source>
</evidence>